<reference evidence="5 6" key="1">
    <citation type="submission" date="2019-02" db="EMBL/GenBank/DDBJ databases">
        <title>Pedobacter sp. RP-1-14 sp. nov., isolated from Arctic soil.</title>
        <authorList>
            <person name="Dahal R.H."/>
        </authorList>
    </citation>
    <scope>NUCLEOTIDE SEQUENCE [LARGE SCALE GENOMIC DNA]</scope>
    <source>
        <strain evidence="5 6">RP-1-14</strain>
    </source>
</reference>
<feature type="domain" description="Signal transduction histidine kinase internal region" evidence="4">
    <location>
        <begin position="470"/>
        <end position="550"/>
    </location>
</feature>
<dbReference type="Gene3D" id="3.30.565.10">
    <property type="entry name" value="Histidine kinase-like ATPase, C-terminal domain"/>
    <property type="match status" value="1"/>
</dbReference>
<keyword evidence="2" id="KW-0812">Transmembrane</keyword>
<evidence type="ECO:0000313" key="5">
    <source>
        <dbReference type="EMBL" id="TCD00396.1"/>
    </source>
</evidence>
<dbReference type="InterPro" id="IPR011990">
    <property type="entry name" value="TPR-like_helical_dom_sf"/>
</dbReference>
<evidence type="ECO:0000256" key="2">
    <source>
        <dbReference type="SAM" id="Phobius"/>
    </source>
</evidence>
<dbReference type="Proteomes" id="UP000293347">
    <property type="component" value="Unassembled WGS sequence"/>
</dbReference>
<dbReference type="SUPFAM" id="SSF48452">
    <property type="entry name" value="TPR-like"/>
    <property type="match status" value="1"/>
</dbReference>
<dbReference type="Pfam" id="PF06580">
    <property type="entry name" value="His_kinase"/>
    <property type="match status" value="1"/>
</dbReference>
<keyword evidence="2" id="KW-0472">Membrane</keyword>
<dbReference type="SUPFAM" id="SSF55874">
    <property type="entry name" value="ATPase domain of HSP90 chaperone/DNA topoisomerase II/histidine kinase"/>
    <property type="match status" value="1"/>
</dbReference>
<dbReference type="InterPro" id="IPR050640">
    <property type="entry name" value="Bact_2-comp_sensor_kinase"/>
</dbReference>
<feature type="transmembrane region" description="Helical" evidence="2">
    <location>
        <begin position="416"/>
        <end position="436"/>
    </location>
</feature>
<comment type="caution">
    <text evidence="5">The sequence shown here is derived from an EMBL/GenBank/DDBJ whole genome shotgun (WGS) entry which is preliminary data.</text>
</comment>
<dbReference type="InterPro" id="IPR010559">
    <property type="entry name" value="Sig_transdc_His_kin_internal"/>
</dbReference>
<dbReference type="InterPro" id="IPR036890">
    <property type="entry name" value="HATPase_C_sf"/>
</dbReference>
<accession>A0A4R0NIS5</accession>
<keyword evidence="6" id="KW-1185">Reference proteome</keyword>
<dbReference type="Gene3D" id="1.25.40.10">
    <property type="entry name" value="Tetratricopeptide repeat domain"/>
    <property type="match status" value="3"/>
</dbReference>
<dbReference type="Pfam" id="PF13424">
    <property type="entry name" value="TPR_12"/>
    <property type="match status" value="2"/>
</dbReference>
<protein>
    <submittedName>
        <fullName evidence="5">Tetratricopeptide repeat protein</fullName>
    </submittedName>
</protein>
<feature type="signal peptide" evidence="3">
    <location>
        <begin position="1"/>
        <end position="22"/>
    </location>
</feature>
<dbReference type="OrthoDB" id="6190788at2"/>
<dbReference type="RefSeq" id="WP_131596745.1">
    <property type="nucleotide sequence ID" value="NZ_SJSL01000003.1"/>
</dbReference>
<organism evidence="5 6">
    <name type="scientific">Pedobacter psychroterrae</name>
    <dbReference type="NCBI Taxonomy" id="2530453"/>
    <lineage>
        <taxon>Bacteria</taxon>
        <taxon>Pseudomonadati</taxon>
        <taxon>Bacteroidota</taxon>
        <taxon>Sphingobacteriia</taxon>
        <taxon>Sphingobacteriales</taxon>
        <taxon>Sphingobacteriaceae</taxon>
        <taxon>Pedobacter</taxon>
    </lineage>
</organism>
<dbReference type="InterPro" id="IPR019734">
    <property type="entry name" value="TPR_rpt"/>
</dbReference>
<name>A0A4R0NIS5_9SPHI</name>
<dbReference type="GO" id="GO:0016020">
    <property type="term" value="C:membrane"/>
    <property type="evidence" value="ECO:0007669"/>
    <property type="project" value="InterPro"/>
</dbReference>
<dbReference type="AlphaFoldDB" id="A0A4R0NIS5"/>
<dbReference type="SMART" id="SM00028">
    <property type="entry name" value="TPR"/>
    <property type="match status" value="5"/>
</dbReference>
<sequence>MKSLFKICLMLLPILYFQPAYTQKQGLTAIDSIKQHLITAEPDTHKVRIMYRIAEGYRFSIPDSAKRYVSEALVLAKKLKWQKGIGALLDCLGSVHNDNAEYPKALEYYHAAYKINKVIDHRPNMARNLNNLGSVYQRQAQLVKAQEYNFQALRLAEDNKMNDLTGLLYANIATVYMDQGNFEKSLEYNYKALKKHKEMKDKNGIADVYHSLAIMHLQKDNLKKAEVYFNLSLKMYKAMENKLKEAVLLSQIALVHDADKDKKLTYMFTAQKLFNETNPYHNNSLTNIGNIGGTYADIYINKLAGKGPYKNIPLDYKVIAKKADEYLKKAAKYATEIGDKDNLSYFLDNLAQLQEEQGNYQQALENFKASKGIDDSLYSQESKNKLATLEAQHAFREKEDGYKQQQQISVLKMKQVYLYAALIILLVSAILIYLLNRSRIGQLHLKNQLQKKEAEERTKELLHLNKLSESELKAIRAQMNPHFIFNVLNSIESYIVENDSKTASRLVQKFASLTRLVLENSTQSLVTAEREWKALKLYADLEMMRFNQQFTCTFELDPSLDLSTIMLPPMLVQPLIENSIHHGMRNSDSAENNIIISLEQTTSSIIFTIDDNGIGIDEAGKFKTSSSVKSKSIGLSAIKERIDIINAINEGAPARFEIVKKTPEQGSGTTAKIILPKIFRLP</sequence>
<feature type="repeat" description="TPR" evidence="1">
    <location>
        <begin position="126"/>
        <end position="159"/>
    </location>
</feature>
<keyword evidence="1" id="KW-0802">TPR repeat</keyword>
<feature type="chain" id="PRO_5020942646" evidence="3">
    <location>
        <begin position="23"/>
        <end position="682"/>
    </location>
</feature>
<evidence type="ECO:0000256" key="3">
    <source>
        <dbReference type="SAM" id="SignalP"/>
    </source>
</evidence>
<keyword evidence="2" id="KW-1133">Transmembrane helix</keyword>
<feature type="repeat" description="TPR" evidence="1">
    <location>
        <begin position="166"/>
        <end position="199"/>
    </location>
</feature>
<dbReference type="PROSITE" id="PS50005">
    <property type="entry name" value="TPR"/>
    <property type="match status" value="2"/>
</dbReference>
<proteinExistence type="predicted"/>
<keyword evidence="3" id="KW-0732">Signal</keyword>
<evidence type="ECO:0000313" key="6">
    <source>
        <dbReference type="Proteomes" id="UP000293347"/>
    </source>
</evidence>
<dbReference type="GO" id="GO:0000155">
    <property type="term" value="F:phosphorelay sensor kinase activity"/>
    <property type="evidence" value="ECO:0007669"/>
    <property type="project" value="InterPro"/>
</dbReference>
<evidence type="ECO:0000259" key="4">
    <source>
        <dbReference type="Pfam" id="PF06580"/>
    </source>
</evidence>
<evidence type="ECO:0000256" key="1">
    <source>
        <dbReference type="PROSITE-ProRule" id="PRU00339"/>
    </source>
</evidence>
<dbReference type="EMBL" id="SJSL01000003">
    <property type="protein sequence ID" value="TCD00396.1"/>
    <property type="molecule type" value="Genomic_DNA"/>
</dbReference>
<dbReference type="PANTHER" id="PTHR34220:SF7">
    <property type="entry name" value="SENSOR HISTIDINE KINASE YPDA"/>
    <property type="match status" value="1"/>
</dbReference>
<gene>
    <name evidence="5" type="ORF">EZ437_14315</name>
</gene>
<dbReference type="PANTHER" id="PTHR34220">
    <property type="entry name" value="SENSOR HISTIDINE KINASE YPDA"/>
    <property type="match status" value="1"/>
</dbReference>